<dbReference type="Gene3D" id="3.40.190.10">
    <property type="entry name" value="Periplasmic binding protein-like II"/>
    <property type="match status" value="2"/>
</dbReference>
<feature type="domain" description="HTH lysR-type" evidence="5">
    <location>
        <begin position="17"/>
        <end position="66"/>
    </location>
</feature>
<dbReference type="GO" id="GO:0003700">
    <property type="term" value="F:DNA-binding transcription factor activity"/>
    <property type="evidence" value="ECO:0007669"/>
    <property type="project" value="InterPro"/>
</dbReference>
<keyword evidence="3" id="KW-0238">DNA-binding</keyword>
<proteinExistence type="inferred from homology"/>
<dbReference type="RefSeq" id="WP_075802928.1">
    <property type="nucleotide sequence ID" value="NZ_MKZO01000014.1"/>
</dbReference>
<dbReference type="PANTHER" id="PTHR30537">
    <property type="entry name" value="HTH-TYPE TRANSCRIPTIONAL REGULATOR"/>
    <property type="match status" value="1"/>
</dbReference>
<reference evidence="6 7" key="1">
    <citation type="submission" date="2016-10" db="EMBL/GenBank/DDBJ databases">
        <title>Genome Sequence of Pseudomonas putida GM4FR.</title>
        <authorList>
            <person name="Poehlein A."/>
            <person name="Wemheuer F."/>
            <person name="Hollensteiner J."/>
            <person name="Wemheuer B."/>
        </authorList>
    </citation>
    <scope>NUCLEOTIDE SEQUENCE [LARGE SCALE GENOMIC DNA]</scope>
    <source>
        <strain evidence="6 7">GM4FR</strain>
    </source>
</reference>
<dbReference type="InterPro" id="IPR036390">
    <property type="entry name" value="WH_DNA-bd_sf"/>
</dbReference>
<comment type="caution">
    <text evidence="6">The sequence shown here is derived from an EMBL/GenBank/DDBJ whole genome shotgun (WGS) entry which is preliminary data.</text>
</comment>
<dbReference type="FunFam" id="1.10.10.10:FF:000001">
    <property type="entry name" value="LysR family transcriptional regulator"/>
    <property type="match status" value="1"/>
</dbReference>
<evidence type="ECO:0000256" key="3">
    <source>
        <dbReference type="ARBA" id="ARBA00023125"/>
    </source>
</evidence>
<dbReference type="EMBL" id="MKZO01000014">
    <property type="protein sequence ID" value="OLS63045.1"/>
    <property type="molecule type" value="Genomic_DNA"/>
</dbReference>
<dbReference type="CDD" id="cd08432">
    <property type="entry name" value="PBP2_GcdR_TrpI_HvrB_AmpR_like"/>
    <property type="match status" value="1"/>
</dbReference>
<dbReference type="Pfam" id="PF00126">
    <property type="entry name" value="HTH_1"/>
    <property type="match status" value="1"/>
</dbReference>
<dbReference type="OrthoDB" id="5526340at2"/>
<dbReference type="GO" id="GO:0043565">
    <property type="term" value="F:sequence-specific DNA binding"/>
    <property type="evidence" value="ECO:0007669"/>
    <property type="project" value="TreeGrafter"/>
</dbReference>
<dbReference type="InterPro" id="IPR005119">
    <property type="entry name" value="LysR_subst-bd"/>
</dbReference>
<evidence type="ECO:0000256" key="2">
    <source>
        <dbReference type="ARBA" id="ARBA00023015"/>
    </source>
</evidence>
<evidence type="ECO:0000259" key="5">
    <source>
        <dbReference type="PROSITE" id="PS50931"/>
    </source>
</evidence>
<dbReference type="PROSITE" id="PS50931">
    <property type="entry name" value="HTH_LYSR"/>
    <property type="match status" value="1"/>
</dbReference>
<evidence type="ECO:0000313" key="7">
    <source>
        <dbReference type="Proteomes" id="UP000186736"/>
    </source>
</evidence>
<comment type="similarity">
    <text evidence="1">Belongs to the LysR transcriptional regulatory family.</text>
</comment>
<dbReference type="Pfam" id="PF03466">
    <property type="entry name" value="LysR_substrate"/>
    <property type="match status" value="1"/>
</dbReference>
<gene>
    <name evidence="6" type="primary">gcvA_11</name>
    <name evidence="6" type="ORF">PSEMO_19810</name>
</gene>
<dbReference type="InterPro" id="IPR000847">
    <property type="entry name" value="LysR_HTH_N"/>
</dbReference>
<name>A0A1Q9R6U9_PSEPU</name>
<protein>
    <submittedName>
        <fullName evidence="6">Glycine cleavage system transcriptional activator</fullName>
    </submittedName>
</protein>
<dbReference type="Proteomes" id="UP000186736">
    <property type="component" value="Unassembled WGS sequence"/>
</dbReference>
<evidence type="ECO:0000256" key="1">
    <source>
        <dbReference type="ARBA" id="ARBA00009437"/>
    </source>
</evidence>
<evidence type="ECO:0000256" key="4">
    <source>
        <dbReference type="ARBA" id="ARBA00023163"/>
    </source>
</evidence>
<dbReference type="SUPFAM" id="SSF53850">
    <property type="entry name" value="Periplasmic binding protein-like II"/>
    <property type="match status" value="1"/>
</dbReference>
<dbReference type="InterPro" id="IPR058163">
    <property type="entry name" value="LysR-type_TF_proteobact-type"/>
</dbReference>
<dbReference type="GO" id="GO:0006351">
    <property type="term" value="P:DNA-templated transcription"/>
    <property type="evidence" value="ECO:0007669"/>
    <property type="project" value="TreeGrafter"/>
</dbReference>
<dbReference type="Gene3D" id="1.10.10.10">
    <property type="entry name" value="Winged helix-like DNA-binding domain superfamily/Winged helix DNA-binding domain"/>
    <property type="match status" value="1"/>
</dbReference>
<accession>A0A1Q9R6U9</accession>
<evidence type="ECO:0000313" key="6">
    <source>
        <dbReference type="EMBL" id="OLS63045.1"/>
    </source>
</evidence>
<dbReference type="AlphaFoldDB" id="A0A1Q9R6U9"/>
<dbReference type="PANTHER" id="PTHR30537:SF79">
    <property type="entry name" value="TRANSCRIPTIONAL REGULATOR-RELATED"/>
    <property type="match status" value="1"/>
</dbReference>
<keyword evidence="2" id="KW-0805">Transcription regulation</keyword>
<organism evidence="6 7">
    <name type="scientific">Pseudomonas putida</name>
    <name type="common">Arthrobacter siderocapsulatus</name>
    <dbReference type="NCBI Taxonomy" id="303"/>
    <lineage>
        <taxon>Bacteria</taxon>
        <taxon>Pseudomonadati</taxon>
        <taxon>Pseudomonadota</taxon>
        <taxon>Gammaproteobacteria</taxon>
        <taxon>Pseudomonadales</taxon>
        <taxon>Pseudomonadaceae</taxon>
        <taxon>Pseudomonas</taxon>
    </lineage>
</organism>
<keyword evidence="4" id="KW-0804">Transcription</keyword>
<dbReference type="PRINTS" id="PR00039">
    <property type="entry name" value="HTHLYSR"/>
</dbReference>
<dbReference type="InterPro" id="IPR036388">
    <property type="entry name" value="WH-like_DNA-bd_sf"/>
</dbReference>
<sequence>MDKSPKTLPLVGPLVFFEAVARTGSFTQAAEELYLTQSAVSKQIKKLEDNLGFPLFTRKHRGVALTEPGRMLYDGVQPALDSFRDTVQKVRNWHDQDAFSILCTHAVAHYYLFPRLAHFQQRFPHITVNVVASNLLTPSSCLNHDFAILYGDGDWPGLSGVKLFDEEVYPICAPDHPVGHIHTLDDLLAQPLIQLDTAGWNCMNWNDWLRYYDREFKPGNKVITYNQVTLAMQAAEQGLGIALGWEFMARQMIDKGAVKQLEQFSLKTGRADYLVHPSKARQSEACRVFQDWLLSDIAAGIA</sequence>
<dbReference type="SUPFAM" id="SSF46785">
    <property type="entry name" value="Winged helix' DNA-binding domain"/>
    <property type="match status" value="1"/>
</dbReference>